<reference evidence="2 3" key="1">
    <citation type="submission" date="2019-07" db="EMBL/GenBank/DDBJ databases">
        <title>Chromosome genome assembly for large yellow croaker.</title>
        <authorList>
            <person name="Xiao S."/>
        </authorList>
    </citation>
    <scope>NUCLEOTIDE SEQUENCE [LARGE SCALE GENOMIC DNA]</scope>
    <source>
        <strain evidence="2">JMULYC20181020</strain>
        <tissue evidence="2">Muscle</tissue>
    </source>
</reference>
<organism evidence="2 3">
    <name type="scientific">Larimichthys crocea</name>
    <name type="common">Large yellow croaker</name>
    <name type="synonym">Pseudosciaena crocea</name>
    <dbReference type="NCBI Taxonomy" id="215358"/>
    <lineage>
        <taxon>Eukaryota</taxon>
        <taxon>Metazoa</taxon>
        <taxon>Chordata</taxon>
        <taxon>Craniata</taxon>
        <taxon>Vertebrata</taxon>
        <taxon>Euteleostomi</taxon>
        <taxon>Actinopterygii</taxon>
        <taxon>Neopterygii</taxon>
        <taxon>Teleostei</taxon>
        <taxon>Neoteleostei</taxon>
        <taxon>Acanthomorphata</taxon>
        <taxon>Eupercaria</taxon>
        <taxon>Sciaenidae</taxon>
        <taxon>Larimichthys</taxon>
    </lineage>
</organism>
<protein>
    <submittedName>
        <fullName evidence="2">Uncharacterized protein</fullName>
    </submittedName>
</protein>
<comment type="caution">
    <text evidence="2">The sequence shown here is derived from an EMBL/GenBank/DDBJ whole genome shotgun (WGS) entry which is preliminary data.</text>
</comment>
<sequence>MASSFKIPKKKQETTSDPAHLHLQSPLSRLQSPAPRPKGYGDQSNRGRADRMHAGNALGSSTGRQSTPCKPLFRNVVKSLLGLNRPTRGASTANHRGQEARASRPARVSSSRCQTVAGFSGKCEVRACWEFEFFDTGRKTRREAKVEWQGRC</sequence>
<gene>
    <name evidence="2" type="ORF">D5F01_LYC25150</name>
</gene>
<evidence type="ECO:0000313" key="2">
    <source>
        <dbReference type="EMBL" id="KAE8277067.1"/>
    </source>
</evidence>
<evidence type="ECO:0000313" key="3">
    <source>
        <dbReference type="Proteomes" id="UP000424527"/>
    </source>
</evidence>
<feature type="region of interest" description="Disordered" evidence="1">
    <location>
        <begin position="1"/>
        <end position="70"/>
    </location>
</feature>
<feature type="region of interest" description="Disordered" evidence="1">
    <location>
        <begin position="83"/>
        <end position="108"/>
    </location>
</feature>
<dbReference type="Proteomes" id="UP000424527">
    <property type="component" value="Unassembled WGS sequence"/>
</dbReference>
<name>A0A6G0HCW3_LARCR</name>
<dbReference type="EMBL" id="REGW02001521">
    <property type="protein sequence ID" value="KAE8277067.1"/>
    <property type="molecule type" value="Genomic_DNA"/>
</dbReference>
<feature type="compositionally biased region" description="Polar residues" evidence="1">
    <location>
        <begin position="58"/>
        <end position="68"/>
    </location>
</feature>
<dbReference type="AlphaFoldDB" id="A0A6G0HCW3"/>
<accession>A0A6G0HCW3</accession>
<keyword evidence="3" id="KW-1185">Reference proteome</keyword>
<proteinExistence type="predicted"/>
<evidence type="ECO:0000256" key="1">
    <source>
        <dbReference type="SAM" id="MobiDB-lite"/>
    </source>
</evidence>